<reference evidence="1 2" key="1">
    <citation type="submission" date="2020-08" db="EMBL/GenBank/DDBJ databases">
        <title>Genome sequence of Sphingomonas sediminicola KACC 15039T.</title>
        <authorList>
            <person name="Hyun D.-W."/>
            <person name="Bae J.-W."/>
        </authorList>
    </citation>
    <scope>NUCLEOTIDE SEQUENCE [LARGE SCALE GENOMIC DNA]</scope>
    <source>
        <strain evidence="1 2">KACC 15039</strain>
    </source>
</reference>
<name>A0ABX6T8K4_9SPHN</name>
<evidence type="ECO:0000313" key="1">
    <source>
        <dbReference type="EMBL" id="QNP45568.1"/>
    </source>
</evidence>
<organism evidence="1 2">
    <name type="scientific">Sphingomonas sediminicola</name>
    <dbReference type="NCBI Taxonomy" id="386874"/>
    <lineage>
        <taxon>Bacteria</taxon>
        <taxon>Pseudomonadati</taxon>
        <taxon>Pseudomonadota</taxon>
        <taxon>Alphaproteobacteria</taxon>
        <taxon>Sphingomonadales</taxon>
        <taxon>Sphingomonadaceae</taxon>
        <taxon>Sphingomonas</taxon>
    </lineage>
</organism>
<sequence length="66" mass="7212">MSAPVRLKVGDCFVLDGMSSPLCRVLKVTKAGISVLKSGKDEDEPETISFGEVLQAYGRRRFRIGP</sequence>
<dbReference type="Proteomes" id="UP000516105">
    <property type="component" value="Chromosome"/>
</dbReference>
<dbReference type="RefSeq" id="WP_187708523.1">
    <property type="nucleotide sequence ID" value="NZ_CP060782.1"/>
</dbReference>
<dbReference type="EMBL" id="CP060782">
    <property type="protein sequence ID" value="QNP45568.1"/>
    <property type="molecule type" value="Genomic_DNA"/>
</dbReference>
<accession>A0ABX6T8K4</accession>
<proteinExistence type="predicted"/>
<evidence type="ECO:0000313" key="2">
    <source>
        <dbReference type="Proteomes" id="UP000516105"/>
    </source>
</evidence>
<gene>
    <name evidence="1" type="ORF">H9L14_13620</name>
</gene>
<keyword evidence="2" id="KW-1185">Reference proteome</keyword>
<protein>
    <submittedName>
        <fullName evidence="1">Uncharacterized protein</fullName>
    </submittedName>
</protein>